<protein>
    <submittedName>
        <fullName evidence="2">Uncharacterized protein</fullName>
    </submittedName>
</protein>
<dbReference type="OrthoDB" id="9917356at2"/>
<evidence type="ECO:0000313" key="2">
    <source>
        <dbReference type="EMBL" id="PSB58182.1"/>
    </source>
</evidence>
<sequence length="106" mass="11883">MNEDLIRKLAAGKLFRSVSLGQLGIHLCAYIAAFVKLIIIDAGGYYDASILRFLAITAGSMPLFAIEWWLIQNSLKISKSKRAWGYYLNFGICLWSIGTIVISYFV</sequence>
<keyword evidence="1" id="KW-1133">Transmembrane helix</keyword>
<dbReference type="AlphaFoldDB" id="A0A2T1GK23"/>
<comment type="caution">
    <text evidence="2">The sequence shown here is derived from an EMBL/GenBank/DDBJ whole genome shotgun (WGS) entry which is preliminary data.</text>
</comment>
<dbReference type="Proteomes" id="UP000238937">
    <property type="component" value="Unassembled WGS sequence"/>
</dbReference>
<accession>A0A2T1GK23</accession>
<organism evidence="2 3">
    <name type="scientific">Chamaesiphon polymorphus CCALA 037</name>
    <dbReference type="NCBI Taxonomy" id="2107692"/>
    <lineage>
        <taxon>Bacteria</taxon>
        <taxon>Bacillati</taxon>
        <taxon>Cyanobacteriota</taxon>
        <taxon>Cyanophyceae</taxon>
        <taxon>Gomontiellales</taxon>
        <taxon>Chamaesiphonaceae</taxon>
        <taxon>Chamaesiphon</taxon>
    </lineage>
</organism>
<dbReference type="EMBL" id="PVWO01000045">
    <property type="protein sequence ID" value="PSB58182.1"/>
    <property type="molecule type" value="Genomic_DNA"/>
</dbReference>
<reference evidence="2 3" key="1">
    <citation type="submission" date="2018-03" db="EMBL/GenBank/DDBJ databases">
        <title>The ancient ancestry and fast evolution of plastids.</title>
        <authorList>
            <person name="Moore K.R."/>
            <person name="Magnabosco C."/>
            <person name="Momper L."/>
            <person name="Gold D.A."/>
            <person name="Bosak T."/>
            <person name="Fournier G.P."/>
        </authorList>
    </citation>
    <scope>NUCLEOTIDE SEQUENCE [LARGE SCALE GENOMIC DNA]</scope>
    <source>
        <strain evidence="2 3">CCALA 037</strain>
    </source>
</reference>
<dbReference type="RefSeq" id="WP_106301330.1">
    <property type="nucleotide sequence ID" value="NZ_PVWO01000045.1"/>
</dbReference>
<keyword evidence="3" id="KW-1185">Reference proteome</keyword>
<name>A0A2T1GK23_9CYAN</name>
<evidence type="ECO:0000256" key="1">
    <source>
        <dbReference type="SAM" id="Phobius"/>
    </source>
</evidence>
<proteinExistence type="predicted"/>
<feature type="transmembrane region" description="Helical" evidence="1">
    <location>
        <begin position="51"/>
        <end position="71"/>
    </location>
</feature>
<keyword evidence="1" id="KW-0472">Membrane</keyword>
<gene>
    <name evidence="2" type="ORF">C7B77_05755</name>
</gene>
<feature type="transmembrane region" description="Helical" evidence="1">
    <location>
        <begin position="83"/>
        <end position="105"/>
    </location>
</feature>
<feature type="transmembrane region" description="Helical" evidence="1">
    <location>
        <begin position="20"/>
        <end position="39"/>
    </location>
</feature>
<evidence type="ECO:0000313" key="3">
    <source>
        <dbReference type="Proteomes" id="UP000238937"/>
    </source>
</evidence>
<keyword evidence="1" id="KW-0812">Transmembrane</keyword>